<evidence type="ECO:0000313" key="1">
    <source>
        <dbReference type="EMBL" id="CAD8103790.1"/>
    </source>
</evidence>
<evidence type="ECO:0000313" key="2">
    <source>
        <dbReference type="Proteomes" id="UP000692954"/>
    </source>
</evidence>
<comment type="caution">
    <text evidence="1">The sequence shown here is derived from an EMBL/GenBank/DDBJ whole genome shotgun (WGS) entry which is preliminary data.</text>
</comment>
<accession>A0A8S1PKM8</accession>
<organism evidence="1 2">
    <name type="scientific">Paramecium sonneborni</name>
    <dbReference type="NCBI Taxonomy" id="65129"/>
    <lineage>
        <taxon>Eukaryota</taxon>
        <taxon>Sar</taxon>
        <taxon>Alveolata</taxon>
        <taxon>Ciliophora</taxon>
        <taxon>Intramacronucleata</taxon>
        <taxon>Oligohymenophorea</taxon>
        <taxon>Peniculida</taxon>
        <taxon>Parameciidae</taxon>
        <taxon>Paramecium</taxon>
    </lineage>
</organism>
<dbReference type="AlphaFoldDB" id="A0A8S1PKM8"/>
<dbReference type="EMBL" id="CAJJDN010000081">
    <property type="protein sequence ID" value="CAD8103790.1"/>
    <property type="molecule type" value="Genomic_DNA"/>
</dbReference>
<dbReference type="Proteomes" id="UP000692954">
    <property type="component" value="Unassembled WGS sequence"/>
</dbReference>
<sequence>MKLQNVGIMVLKITKIINNSQSKKVVEIQFQFLHQKIKVRLRNLYNFWINKLMKTKIQQIGMMRNLKHQQKLIYLIKLFVLNVQQTQNLKVAHIIIQNINYDIYQLTILLVFFQLEIFRKYKNPNKLNSNLKIKIQFLFSGKCKK</sequence>
<keyword evidence="2" id="KW-1185">Reference proteome</keyword>
<proteinExistence type="predicted"/>
<gene>
    <name evidence="1" type="ORF">PSON_ATCC_30995.1.T0810019</name>
</gene>
<name>A0A8S1PKM8_9CILI</name>
<protein>
    <submittedName>
        <fullName evidence="1">Uncharacterized protein</fullName>
    </submittedName>
</protein>
<reference evidence="1" key="1">
    <citation type="submission" date="2021-01" db="EMBL/GenBank/DDBJ databases">
        <authorList>
            <consortium name="Genoscope - CEA"/>
            <person name="William W."/>
        </authorList>
    </citation>
    <scope>NUCLEOTIDE SEQUENCE</scope>
</reference>